<dbReference type="EMBL" id="SLZW01000009">
    <property type="protein sequence ID" value="TCS61010.1"/>
    <property type="molecule type" value="Genomic_DNA"/>
</dbReference>
<dbReference type="RefSeq" id="WP_132939821.1">
    <property type="nucleotide sequence ID" value="NZ_CP119676.1"/>
</dbReference>
<dbReference type="GO" id="GO:0022904">
    <property type="term" value="P:respiratory electron transport chain"/>
    <property type="evidence" value="ECO:0007669"/>
    <property type="project" value="InterPro"/>
</dbReference>
<evidence type="ECO:0000256" key="6">
    <source>
        <dbReference type="SAM" id="Phobius"/>
    </source>
</evidence>
<dbReference type="InterPro" id="IPR011577">
    <property type="entry name" value="Cyt_b561_bac/Ni-Hgenase"/>
</dbReference>
<feature type="transmembrane region" description="Helical" evidence="6">
    <location>
        <begin position="48"/>
        <end position="66"/>
    </location>
</feature>
<accession>A0A4R3J8Y4</accession>
<name>A0A4R3J8Y4_9PROT</name>
<dbReference type="GO" id="GO:0009055">
    <property type="term" value="F:electron transfer activity"/>
    <property type="evidence" value="ECO:0007669"/>
    <property type="project" value="InterPro"/>
</dbReference>
<evidence type="ECO:0000256" key="3">
    <source>
        <dbReference type="ARBA" id="ARBA00022692"/>
    </source>
</evidence>
<keyword evidence="9" id="KW-1185">Reference proteome</keyword>
<protein>
    <submittedName>
        <fullName evidence="8">Cytochrome b561-like protein</fullName>
    </submittedName>
</protein>
<feature type="transmembrane region" description="Helical" evidence="6">
    <location>
        <begin position="9"/>
        <end position="28"/>
    </location>
</feature>
<feature type="domain" description="Cytochrome b561 bacterial/Ni-hydrogenase" evidence="7">
    <location>
        <begin position="4"/>
        <end position="190"/>
    </location>
</feature>
<keyword evidence="2" id="KW-1003">Cell membrane</keyword>
<evidence type="ECO:0000256" key="4">
    <source>
        <dbReference type="ARBA" id="ARBA00022989"/>
    </source>
</evidence>
<comment type="subcellular location">
    <subcellularLocation>
        <location evidence="1">Cell membrane</location>
        <topology evidence="1">Multi-pass membrane protein</topology>
    </subcellularLocation>
</comment>
<feature type="transmembrane region" description="Helical" evidence="6">
    <location>
        <begin position="158"/>
        <end position="179"/>
    </location>
</feature>
<dbReference type="GO" id="GO:0005886">
    <property type="term" value="C:plasma membrane"/>
    <property type="evidence" value="ECO:0007669"/>
    <property type="project" value="UniProtKB-SubCell"/>
</dbReference>
<evidence type="ECO:0000313" key="9">
    <source>
        <dbReference type="Proteomes" id="UP000295304"/>
    </source>
</evidence>
<sequence length="192" mass="21299">MKRSLITRFLHLLLASSIVFQLVVTWVMRVPRPAIGRAANFGFELHQYGGLVSFTVIMLFWIWTLVRRRETSVKTLIPWFSTNERRAVIDDLKTHADALKKGRLPEPDEKSPLASAIHGLGLTIATILAVSGTFIFFSMAPNGALTALGWGAAQVHGAVANLMWAYLIAHASLAVLHQIMGHRILQRMFSVG</sequence>
<gene>
    <name evidence="8" type="ORF">EDD55_109172</name>
</gene>
<keyword evidence="5 6" id="KW-0472">Membrane</keyword>
<dbReference type="Pfam" id="PF01292">
    <property type="entry name" value="Ni_hydr_CYTB"/>
    <property type="match status" value="1"/>
</dbReference>
<dbReference type="SUPFAM" id="SSF81342">
    <property type="entry name" value="Transmembrane di-heme cytochromes"/>
    <property type="match status" value="1"/>
</dbReference>
<keyword evidence="4 6" id="KW-1133">Transmembrane helix</keyword>
<evidence type="ECO:0000256" key="1">
    <source>
        <dbReference type="ARBA" id="ARBA00004651"/>
    </source>
</evidence>
<dbReference type="AlphaFoldDB" id="A0A4R3J8Y4"/>
<dbReference type="Gene3D" id="1.20.950.20">
    <property type="entry name" value="Transmembrane di-heme cytochromes, Chain C"/>
    <property type="match status" value="1"/>
</dbReference>
<comment type="caution">
    <text evidence="8">The sequence shown here is derived from an EMBL/GenBank/DDBJ whole genome shotgun (WGS) entry which is preliminary data.</text>
</comment>
<organism evidence="8 9">
    <name type="scientific">Varunaivibrio sulfuroxidans</name>
    <dbReference type="NCBI Taxonomy" id="1773489"/>
    <lineage>
        <taxon>Bacteria</taxon>
        <taxon>Pseudomonadati</taxon>
        <taxon>Pseudomonadota</taxon>
        <taxon>Alphaproteobacteria</taxon>
        <taxon>Rhodospirillales</taxon>
        <taxon>Magnetovibrionaceae</taxon>
        <taxon>Varunaivibrio</taxon>
    </lineage>
</organism>
<evidence type="ECO:0000256" key="5">
    <source>
        <dbReference type="ARBA" id="ARBA00023136"/>
    </source>
</evidence>
<evidence type="ECO:0000313" key="8">
    <source>
        <dbReference type="EMBL" id="TCS61010.1"/>
    </source>
</evidence>
<proteinExistence type="predicted"/>
<evidence type="ECO:0000259" key="7">
    <source>
        <dbReference type="Pfam" id="PF01292"/>
    </source>
</evidence>
<reference evidence="8 9" key="1">
    <citation type="submission" date="2019-03" db="EMBL/GenBank/DDBJ databases">
        <title>Genomic Encyclopedia of Type Strains, Phase IV (KMG-IV): sequencing the most valuable type-strain genomes for metagenomic binning, comparative biology and taxonomic classification.</title>
        <authorList>
            <person name="Goeker M."/>
        </authorList>
    </citation>
    <scope>NUCLEOTIDE SEQUENCE [LARGE SCALE GENOMIC DNA]</scope>
    <source>
        <strain evidence="8 9">DSM 101688</strain>
    </source>
</reference>
<keyword evidence="3 6" id="KW-0812">Transmembrane</keyword>
<feature type="transmembrane region" description="Helical" evidence="6">
    <location>
        <begin position="113"/>
        <end position="138"/>
    </location>
</feature>
<dbReference type="InterPro" id="IPR016174">
    <property type="entry name" value="Di-haem_cyt_TM"/>
</dbReference>
<evidence type="ECO:0000256" key="2">
    <source>
        <dbReference type="ARBA" id="ARBA00022475"/>
    </source>
</evidence>
<dbReference type="OrthoDB" id="7341135at2"/>
<dbReference type="Proteomes" id="UP000295304">
    <property type="component" value="Unassembled WGS sequence"/>
</dbReference>